<feature type="compositionally biased region" description="Polar residues" evidence="7">
    <location>
        <begin position="110"/>
        <end position="121"/>
    </location>
</feature>
<feature type="region of interest" description="Disordered" evidence="7">
    <location>
        <begin position="415"/>
        <end position="508"/>
    </location>
</feature>
<evidence type="ECO:0000313" key="9">
    <source>
        <dbReference type="EMBL" id="MDI1490283.1"/>
    </source>
</evidence>
<proteinExistence type="predicted"/>
<feature type="transmembrane region" description="Helical" evidence="8">
    <location>
        <begin position="885"/>
        <end position="904"/>
    </location>
</feature>
<comment type="caution">
    <text evidence="9">The sequence shown here is derived from an EMBL/GenBank/DDBJ whole genome shotgun (WGS) entry which is preliminary data.</text>
</comment>
<keyword evidence="3" id="KW-1003">Cell membrane</keyword>
<feature type="compositionally biased region" description="Basic and acidic residues" evidence="7">
    <location>
        <begin position="533"/>
        <end position="547"/>
    </location>
</feature>
<feature type="transmembrane region" description="Helical" evidence="8">
    <location>
        <begin position="966"/>
        <end position="989"/>
    </location>
</feature>
<gene>
    <name evidence="9" type="ORF">OHK93_001483</name>
</gene>
<feature type="transmembrane region" description="Helical" evidence="8">
    <location>
        <begin position="1140"/>
        <end position="1162"/>
    </location>
</feature>
<dbReference type="GO" id="GO:0005886">
    <property type="term" value="C:plasma membrane"/>
    <property type="evidence" value="ECO:0007669"/>
    <property type="project" value="UniProtKB-SubCell"/>
</dbReference>
<dbReference type="SUPFAM" id="SSF103473">
    <property type="entry name" value="MFS general substrate transporter"/>
    <property type="match status" value="1"/>
</dbReference>
<keyword evidence="4 8" id="KW-0812">Transmembrane</keyword>
<protein>
    <submittedName>
        <fullName evidence="9">Uncharacterized protein</fullName>
    </submittedName>
</protein>
<keyword evidence="5 8" id="KW-1133">Transmembrane helix</keyword>
<sequence>MGTATVRSHPSQLDFGNDRMLCVDGPSNPTDLSMDQKATIRSISGGQSREGGWPHHLDTPSARPSELGGFPKYSLRILPPKHDLANNAHLKPNPFHIPGNLRSERPTEGSVASKSSGNLQGVNGEGHDHDILKLEDHLGLIIENTTAAATTALNAVSERNHMAEKQPPKDSAAKSALQEPNAIRDDAHGIPHRSSSLHTIRLTQEEGEQSETAPLLPTSISTIPSKAEGRNRRSTVSRALSVVSDISDRPRSAMKSSSMLALSKRRSSLASPSELQYTSTTPALFPTFSRENQTNKAIREAVSSKGSEELLATTVSTNLTARPSRLKGADIIESTPSFHERRLWTADAKRISRAGADSNDSLHMVQRQQTNDQSFSKAIVDLENLLTEALSMAGNEADSNKPGERSQSIPKDLVSEAKQLRVTDSIGPSRRDLTRPGRDGDETSSPTSSSANQGPLIQSRLDDGGSSDSSESPEAKRYRFDPELSSATQSVRPPSASPHVTETTLTRDWALEDGRLRASTLLVQQPPNAQASFKEKQEPPVHRDSHRAQQRPPYIQPRSTSTRMLGRRRHDEEIRRSYDTLTSSGGSESDGLPYVADYVTAGLQYHPIVREISSAGHTQDAKDSIPTSTRSGENALAPLGDKEIKTHASQKTKRGAARNDFNLKDRHHFSIREPHGFSLSRSHRRRPIARDWSTSRKRFVAAVTCITTSLMGLILGIYAGEVPAIQYTLADEHHYTILGNVVFFLGLAITTILLWPLPLLHGRKPYTLAALAVLLPLQFPQGLAVNGSRSPDAASSRVGILLPRALSGLVMGFANINFMTTLLDLFGASLQSGNPHQELVDENDVRRHGGGIGAWLGIWTWCSIMSIGLGFLIGAGIISGISVAWGFWLTILLNAVVLVLNVMVPEVRRSPYRRSMAEVRTGTDVSRRVARGEIKMHLESTGPKNWYEEVSAGHVLCARMLKQPGFFILAFYQGWIYGQVVMIVVLLGALLSRYYNFHPQYVGLGVAFVPLAALLAVPFQKAGLFSRARRHKQRTDSMTFQERVTWTSHLVRRSIFMIALPFAGLAYTLASNGTVHFMAPILFAGLIGFLSNLAIAECNGLMMETFDTSDLQPGMTGRPRRELPEEIRQKRTNFSCFPRVTAAFAVAQTFAFLIAAGATGWGGVIERHLGAQTATAVIAGILLILTLLLIGVLWRFKTVQIIPSQRFGTNILSGPEDEWKPIIIGSPSGTTRRMNILELGRLSRWSEIRARNRLGSM</sequence>
<dbReference type="Gene3D" id="1.20.1250.20">
    <property type="entry name" value="MFS general substrate transporter like domains"/>
    <property type="match status" value="1"/>
</dbReference>
<feature type="transmembrane region" description="Helical" evidence="8">
    <location>
        <begin position="699"/>
        <end position="720"/>
    </location>
</feature>
<dbReference type="PANTHER" id="PTHR23502:SF186">
    <property type="entry name" value="MAJOR FACILITATOR SUPERFAMILY (MFS) PROFILE DOMAIN-CONTAINING PROTEIN"/>
    <property type="match status" value="1"/>
</dbReference>
<evidence type="ECO:0000256" key="2">
    <source>
        <dbReference type="ARBA" id="ARBA00022448"/>
    </source>
</evidence>
<comment type="subcellular location">
    <subcellularLocation>
        <location evidence="1">Cell membrane</location>
        <topology evidence="1">Multi-pass membrane protein</topology>
    </subcellularLocation>
</comment>
<dbReference type="AlphaFoldDB" id="A0AA43QSZ5"/>
<feature type="transmembrane region" description="Helical" evidence="8">
    <location>
        <begin position="1001"/>
        <end position="1024"/>
    </location>
</feature>
<dbReference type="PANTHER" id="PTHR23502">
    <property type="entry name" value="MAJOR FACILITATOR SUPERFAMILY"/>
    <property type="match status" value="1"/>
</dbReference>
<keyword evidence="10" id="KW-1185">Reference proteome</keyword>
<dbReference type="Proteomes" id="UP001161017">
    <property type="component" value="Unassembled WGS sequence"/>
</dbReference>
<feature type="transmembrane region" description="Helical" evidence="8">
    <location>
        <begin position="856"/>
        <end position="879"/>
    </location>
</feature>
<evidence type="ECO:0000256" key="1">
    <source>
        <dbReference type="ARBA" id="ARBA00004651"/>
    </source>
</evidence>
<feature type="region of interest" description="Disordered" evidence="7">
    <location>
        <begin position="203"/>
        <end position="239"/>
    </location>
</feature>
<evidence type="ECO:0000256" key="4">
    <source>
        <dbReference type="ARBA" id="ARBA00022692"/>
    </source>
</evidence>
<feature type="compositionally biased region" description="Polar residues" evidence="7">
    <location>
        <begin position="443"/>
        <end position="456"/>
    </location>
</feature>
<feature type="compositionally biased region" description="Polar residues" evidence="7">
    <location>
        <begin position="485"/>
        <end position="506"/>
    </location>
</feature>
<evidence type="ECO:0000313" key="10">
    <source>
        <dbReference type="Proteomes" id="UP001161017"/>
    </source>
</evidence>
<feature type="compositionally biased region" description="Basic and acidic residues" evidence="7">
    <location>
        <begin position="473"/>
        <end position="482"/>
    </location>
</feature>
<evidence type="ECO:0000256" key="6">
    <source>
        <dbReference type="ARBA" id="ARBA00023136"/>
    </source>
</evidence>
<feature type="region of interest" description="Disordered" evidence="7">
    <location>
        <begin position="528"/>
        <end position="568"/>
    </location>
</feature>
<evidence type="ECO:0000256" key="7">
    <source>
        <dbReference type="SAM" id="MobiDB-lite"/>
    </source>
</evidence>
<feature type="transmembrane region" description="Helical" evidence="8">
    <location>
        <begin position="735"/>
        <end position="754"/>
    </location>
</feature>
<dbReference type="GO" id="GO:0022857">
    <property type="term" value="F:transmembrane transporter activity"/>
    <property type="evidence" value="ECO:0007669"/>
    <property type="project" value="TreeGrafter"/>
</dbReference>
<feature type="transmembrane region" description="Helical" evidence="8">
    <location>
        <begin position="805"/>
        <end position="826"/>
    </location>
</feature>
<evidence type="ECO:0000256" key="5">
    <source>
        <dbReference type="ARBA" id="ARBA00022989"/>
    </source>
</evidence>
<evidence type="ECO:0000256" key="3">
    <source>
        <dbReference type="ARBA" id="ARBA00022475"/>
    </source>
</evidence>
<feature type="compositionally biased region" description="Basic and acidic residues" evidence="7">
    <location>
        <begin position="429"/>
        <end position="441"/>
    </location>
</feature>
<accession>A0AA43QSZ5</accession>
<dbReference type="EMBL" id="JAPUFD010000011">
    <property type="protein sequence ID" value="MDI1490283.1"/>
    <property type="molecule type" value="Genomic_DNA"/>
</dbReference>
<evidence type="ECO:0000256" key="8">
    <source>
        <dbReference type="SAM" id="Phobius"/>
    </source>
</evidence>
<reference evidence="9" key="1">
    <citation type="journal article" date="2023" name="Genome Biol. Evol.">
        <title>First Whole Genome Sequence and Flow Cytometry Genome Size Data for the Lichen-Forming Fungus Ramalina farinacea (Ascomycota).</title>
        <authorList>
            <person name="Llewellyn T."/>
            <person name="Mian S."/>
            <person name="Hill R."/>
            <person name="Leitch I.J."/>
            <person name="Gaya E."/>
        </authorList>
    </citation>
    <scope>NUCLEOTIDE SEQUENCE</scope>
    <source>
        <strain evidence="9">LIQ254RAFAR</strain>
    </source>
</reference>
<feature type="transmembrane region" description="Helical" evidence="8">
    <location>
        <begin position="1075"/>
        <end position="1095"/>
    </location>
</feature>
<feature type="region of interest" description="Disordered" evidence="7">
    <location>
        <begin position="614"/>
        <end position="655"/>
    </location>
</feature>
<feature type="transmembrane region" description="Helical" evidence="8">
    <location>
        <begin position="1174"/>
        <end position="1196"/>
    </location>
</feature>
<feature type="transmembrane region" description="Helical" evidence="8">
    <location>
        <begin position="1050"/>
        <end position="1069"/>
    </location>
</feature>
<name>A0AA43QSZ5_9LECA</name>
<keyword evidence="2" id="KW-0813">Transport</keyword>
<organism evidence="9 10">
    <name type="scientific">Ramalina farinacea</name>
    <dbReference type="NCBI Taxonomy" id="258253"/>
    <lineage>
        <taxon>Eukaryota</taxon>
        <taxon>Fungi</taxon>
        <taxon>Dikarya</taxon>
        <taxon>Ascomycota</taxon>
        <taxon>Pezizomycotina</taxon>
        <taxon>Lecanoromycetes</taxon>
        <taxon>OSLEUM clade</taxon>
        <taxon>Lecanoromycetidae</taxon>
        <taxon>Lecanorales</taxon>
        <taxon>Lecanorineae</taxon>
        <taxon>Ramalinaceae</taxon>
        <taxon>Ramalina</taxon>
    </lineage>
</organism>
<dbReference type="InterPro" id="IPR036259">
    <property type="entry name" value="MFS_trans_sf"/>
</dbReference>
<feature type="region of interest" description="Disordered" evidence="7">
    <location>
        <begin position="85"/>
        <end position="123"/>
    </location>
</feature>
<keyword evidence="6 8" id="KW-0472">Membrane</keyword>